<dbReference type="Proteomes" id="UP001150924">
    <property type="component" value="Unassembled WGS sequence"/>
</dbReference>
<sequence length="317" mass="33805">MQALLIGAPTQGLAGVDRDLAGMARLVRARRGEPVVLPRATLPAIRLALAALVDRCTADDPVLLYLTGHGSAFVNAEHDPRAACPGPARLSYFIATADAAEDALFDLELSLWCARLAGKTRNVTAILDCCHSGTLVRSDCRGDAISDRRLAAFIAWRAAHQPEIDALDVEAHPDVVRLAAAGINGRAWAPDERSALTSALLAELAAAGDAPSWIALFAGIERRLVLAGLRQQPRLSGPVRRRVFSLAEALPPGAVPVRRDGDRIILEAGQQHGVRRGDLFLVDIPFKNQRVCHVDALAPDHAVLHPRPPTCPPGQAS</sequence>
<dbReference type="RefSeq" id="WP_267775371.1">
    <property type="nucleotide sequence ID" value="NZ_JAPNKE010000002.1"/>
</dbReference>
<reference evidence="2" key="1">
    <citation type="submission" date="2022-11" db="EMBL/GenBank/DDBJ databases">
        <title>Minimal conservation of predation-associated metabolite biosynthetic gene clusters underscores biosynthetic potential of Myxococcota including descriptions for ten novel species: Archangium lansinium sp. nov., Myxococcus landrumus sp. nov., Nannocystis bai.</title>
        <authorList>
            <person name="Ahearne A."/>
            <person name="Stevens C."/>
            <person name="Phillips K."/>
        </authorList>
    </citation>
    <scope>NUCLEOTIDE SEQUENCE</scope>
    <source>
        <strain evidence="2">Na p29</strain>
    </source>
</reference>
<organism evidence="2 3">
    <name type="scientific">Nannocystis pusilla</name>
    <dbReference type="NCBI Taxonomy" id="889268"/>
    <lineage>
        <taxon>Bacteria</taxon>
        <taxon>Pseudomonadati</taxon>
        <taxon>Myxococcota</taxon>
        <taxon>Polyangia</taxon>
        <taxon>Nannocystales</taxon>
        <taxon>Nannocystaceae</taxon>
        <taxon>Nannocystis</taxon>
    </lineage>
</organism>
<dbReference type="AlphaFoldDB" id="A0A9X3EYU7"/>
<keyword evidence="3" id="KW-1185">Reference proteome</keyword>
<feature type="domain" description="Peptidase C14 caspase" evidence="1">
    <location>
        <begin position="3"/>
        <end position="239"/>
    </location>
</feature>
<evidence type="ECO:0000313" key="3">
    <source>
        <dbReference type="Proteomes" id="UP001150924"/>
    </source>
</evidence>
<name>A0A9X3EYU7_9BACT</name>
<dbReference type="GO" id="GO:0006508">
    <property type="term" value="P:proteolysis"/>
    <property type="evidence" value="ECO:0007669"/>
    <property type="project" value="InterPro"/>
</dbReference>
<evidence type="ECO:0000313" key="2">
    <source>
        <dbReference type="EMBL" id="MCY1012035.1"/>
    </source>
</evidence>
<comment type="caution">
    <text evidence="2">The sequence shown here is derived from an EMBL/GenBank/DDBJ whole genome shotgun (WGS) entry which is preliminary data.</text>
</comment>
<dbReference type="EMBL" id="JAPNKE010000002">
    <property type="protein sequence ID" value="MCY1012035.1"/>
    <property type="molecule type" value="Genomic_DNA"/>
</dbReference>
<dbReference type="Pfam" id="PF00656">
    <property type="entry name" value="Peptidase_C14"/>
    <property type="match status" value="1"/>
</dbReference>
<dbReference type="GO" id="GO:0004197">
    <property type="term" value="F:cysteine-type endopeptidase activity"/>
    <property type="evidence" value="ECO:0007669"/>
    <property type="project" value="InterPro"/>
</dbReference>
<proteinExistence type="predicted"/>
<accession>A0A9X3EYU7</accession>
<gene>
    <name evidence="2" type="ORF">OV079_42120</name>
</gene>
<protein>
    <submittedName>
        <fullName evidence="2">Caspase family protein</fullName>
    </submittedName>
</protein>
<evidence type="ECO:0000259" key="1">
    <source>
        <dbReference type="Pfam" id="PF00656"/>
    </source>
</evidence>
<dbReference type="InterPro" id="IPR011600">
    <property type="entry name" value="Pept_C14_caspase"/>
</dbReference>
<dbReference type="Gene3D" id="3.40.50.1460">
    <property type="match status" value="1"/>
</dbReference>